<dbReference type="PANTHER" id="PTHR43464:SF19">
    <property type="entry name" value="UBIQUINONE BIOSYNTHESIS O-METHYLTRANSFERASE, MITOCHONDRIAL"/>
    <property type="match status" value="1"/>
</dbReference>
<keyword evidence="1 5" id="KW-0489">Methyltransferase</keyword>
<keyword evidence="6" id="KW-1185">Reference proteome</keyword>
<dbReference type="RefSeq" id="WP_329407416.1">
    <property type="nucleotide sequence ID" value="NZ_CP109441.1"/>
</dbReference>
<dbReference type="Pfam" id="PF13649">
    <property type="entry name" value="Methyltransf_25"/>
    <property type="match status" value="1"/>
</dbReference>
<organism evidence="5 6">
    <name type="scientific">Nocardia vinacea</name>
    <dbReference type="NCBI Taxonomy" id="96468"/>
    <lineage>
        <taxon>Bacteria</taxon>
        <taxon>Bacillati</taxon>
        <taxon>Actinomycetota</taxon>
        <taxon>Actinomycetes</taxon>
        <taxon>Mycobacteriales</taxon>
        <taxon>Nocardiaceae</taxon>
        <taxon>Nocardia</taxon>
    </lineage>
</organism>
<dbReference type="CDD" id="cd02440">
    <property type="entry name" value="AdoMet_MTases"/>
    <property type="match status" value="1"/>
</dbReference>
<dbReference type="GO" id="GO:0032259">
    <property type="term" value="P:methylation"/>
    <property type="evidence" value="ECO:0007669"/>
    <property type="project" value="UniProtKB-KW"/>
</dbReference>
<dbReference type="InterPro" id="IPR041698">
    <property type="entry name" value="Methyltransf_25"/>
</dbReference>
<keyword evidence="3" id="KW-0949">S-adenosyl-L-methionine</keyword>
<dbReference type="PANTHER" id="PTHR43464">
    <property type="entry name" value="METHYLTRANSFERASE"/>
    <property type="match status" value="1"/>
</dbReference>
<keyword evidence="2" id="KW-0808">Transferase</keyword>
<dbReference type="InterPro" id="IPR029063">
    <property type="entry name" value="SAM-dependent_MTases_sf"/>
</dbReference>
<evidence type="ECO:0000259" key="4">
    <source>
        <dbReference type="Pfam" id="PF13649"/>
    </source>
</evidence>
<dbReference type="Gene3D" id="3.40.50.150">
    <property type="entry name" value="Vaccinia Virus protein VP39"/>
    <property type="match status" value="1"/>
</dbReference>
<evidence type="ECO:0000256" key="3">
    <source>
        <dbReference type="ARBA" id="ARBA00022691"/>
    </source>
</evidence>
<proteinExistence type="predicted"/>
<dbReference type="Proteomes" id="UP001432062">
    <property type="component" value="Chromosome"/>
</dbReference>
<dbReference type="GO" id="GO:0008168">
    <property type="term" value="F:methyltransferase activity"/>
    <property type="evidence" value="ECO:0007669"/>
    <property type="project" value="UniProtKB-KW"/>
</dbReference>
<dbReference type="SUPFAM" id="SSF53335">
    <property type="entry name" value="S-adenosyl-L-methionine-dependent methyltransferases"/>
    <property type="match status" value="1"/>
</dbReference>
<sequence length="211" mass="22916">MNRPPEFWNAVYDNGSAPWVIGEPQPAVLELIEQGWIRGAVLDVGCGAGEHTIRLTELGHDVLGVDLAPSAIAYARANAREHGVSARFEVADALNLGDEPRYDTILDSALFHVFAHDNGDPTDYLRSLHRVLKPGGYLHILALSDAEPGFGPRISRSAISDAFGAGWDLEELKPARYRGRVSEAVVEAQELGLTPGSIVDEAAWLARVRRS</sequence>
<reference evidence="5" key="1">
    <citation type="submission" date="2022-10" db="EMBL/GenBank/DDBJ databases">
        <title>The complete genomes of actinobacterial strains from the NBC collection.</title>
        <authorList>
            <person name="Joergensen T.S."/>
            <person name="Alvarez Arevalo M."/>
            <person name="Sterndorff E.B."/>
            <person name="Faurdal D."/>
            <person name="Vuksanovic O."/>
            <person name="Mourched A.-S."/>
            <person name="Charusanti P."/>
            <person name="Shaw S."/>
            <person name="Blin K."/>
            <person name="Weber T."/>
        </authorList>
    </citation>
    <scope>NUCLEOTIDE SEQUENCE</scope>
    <source>
        <strain evidence="5">NBC_01482</strain>
    </source>
</reference>
<evidence type="ECO:0000313" key="6">
    <source>
        <dbReference type="Proteomes" id="UP001432062"/>
    </source>
</evidence>
<name>A0ABZ1YRD1_9NOCA</name>
<evidence type="ECO:0000313" key="5">
    <source>
        <dbReference type="EMBL" id="WUV44481.1"/>
    </source>
</evidence>
<gene>
    <name evidence="5" type="ORF">OG563_35715</name>
</gene>
<evidence type="ECO:0000256" key="1">
    <source>
        <dbReference type="ARBA" id="ARBA00022603"/>
    </source>
</evidence>
<dbReference type="EMBL" id="CP109441">
    <property type="protein sequence ID" value="WUV44481.1"/>
    <property type="molecule type" value="Genomic_DNA"/>
</dbReference>
<evidence type="ECO:0000256" key="2">
    <source>
        <dbReference type="ARBA" id="ARBA00022679"/>
    </source>
</evidence>
<accession>A0ABZ1YRD1</accession>
<feature type="domain" description="Methyltransferase" evidence="4">
    <location>
        <begin position="41"/>
        <end position="136"/>
    </location>
</feature>
<protein>
    <submittedName>
        <fullName evidence="5">Class I SAM-dependent methyltransferase</fullName>
    </submittedName>
</protein>